<feature type="compositionally biased region" description="Polar residues" evidence="1">
    <location>
        <begin position="505"/>
        <end position="519"/>
    </location>
</feature>
<dbReference type="Proteomes" id="UP000245464">
    <property type="component" value="Chromosome 2"/>
</dbReference>
<feature type="compositionally biased region" description="Polar residues" evidence="1">
    <location>
        <begin position="173"/>
        <end position="182"/>
    </location>
</feature>
<reference evidence="3" key="3">
    <citation type="journal article" date="2022" name="bioRxiv">
        <title>A global pangenome for the wheat fungal pathogen Pyrenophora tritici-repentis and prediction of effector protein structural homology.</title>
        <authorList>
            <person name="Moolhuijzen P."/>
            <person name="See P.T."/>
            <person name="Shi G."/>
            <person name="Powell H.R."/>
            <person name="Cockram J."/>
            <person name="Jorgensen L.N."/>
            <person name="Benslimane H."/>
            <person name="Strelkov S.E."/>
            <person name="Turner J."/>
            <person name="Liu Z."/>
            <person name="Moffat C.S."/>
        </authorList>
    </citation>
    <scope>NUCLEOTIDE SEQUENCE</scope>
    <source>
        <strain evidence="3">86-124</strain>
    </source>
</reference>
<feature type="region of interest" description="Disordered" evidence="1">
    <location>
        <begin position="72"/>
        <end position="380"/>
    </location>
</feature>
<feature type="compositionally biased region" description="Polar residues" evidence="1">
    <location>
        <begin position="275"/>
        <end position="300"/>
    </location>
</feature>
<reference evidence="5" key="4">
    <citation type="journal article" date="2022" name="Microb. Genom.">
        <title>A global pangenome for the wheat fungal pathogen Pyrenophora tritici-repentis and prediction of effector protein structural homology.</title>
        <authorList>
            <person name="Moolhuijzen P.M."/>
            <person name="See P.T."/>
            <person name="Shi G."/>
            <person name="Powell H.R."/>
            <person name="Cockram J."/>
            <person name="Jorgensen L.N."/>
            <person name="Benslimane H."/>
            <person name="Strelkov S.E."/>
            <person name="Turner J."/>
            <person name="Liu Z."/>
            <person name="Moffat C.S."/>
        </authorList>
    </citation>
    <scope>NUCLEOTIDE SEQUENCE [LARGE SCALE GENOMIC DNA]</scope>
</reference>
<feature type="compositionally biased region" description="Basic residues" evidence="1">
    <location>
        <begin position="243"/>
        <end position="254"/>
    </location>
</feature>
<dbReference type="OrthoDB" id="3795696at2759"/>
<dbReference type="Proteomes" id="UP000249757">
    <property type="component" value="Unassembled WGS sequence"/>
</dbReference>
<protein>
    <submittedName>
        <fullName evidence="2">Uncharacterized protein</fullName>
    </submittedName>
</protein>
<feature type="compositionally biased region" description="Low complexity" evidence="1">
    <location>
        <begin position="117"/>
        <end position="132"/>
    </location>
</feature>
<feature type="compositionally biased region" description="Polar residues" evidence="1">
    <location>
        <begin position="362"/>
        <end position="380"/>
    </location>
</feature>
<organism evidence="2 4">
    <name type="scientific">Pyrenophora tritici-repentis</name>
    <dbReference type="NCBI Taxonomy" id="45151"/>
    <lineage>
        <taxon>Eukaryota</taxon>
        <taxon>Fungi</taxon>
        <taxon>Dikarya</taxon>
        <taxon>Ascomycota</taxon>
        <taxon>Pezizomycotina</taxon>
        <taxon>Dothideomycetes</taxon>
        <taxon>Pleosporomycetidae</taxon>
        <taxon>Pleosporales</taxon>
        <taxon>Pleosporineae</taxon>
        <taxon>Pleosporaceae</taxon>
        <taxon>Pyrenophora</taxon>
    </lineage>
</organism>
<evidence type="ECO:0000313" key="2">
    <source>
        <dbReference type="EMBL" id="KAF7575391.1"/>
    </source>
</evidence>
<feature type="compositionally biased region" description="Basic residues" evidence="1">
    <location>
        <begin position="429"/>
        <end position="455"/>
    </location>
</feature>
<dbReference type="EMBL" id="NQIK02000002">
    <property type="protein sequence ID" value="KAF7575391.1"/>
    <property type="molecule type" value="Genomic_DNA"/>
</dbReference>
<feature type="compositionally biased region" description="Acidic residues" evidence="1">
    <location>
        <begin position="72"/>
        <end position="81"/>
    </location>
</feature>
<feature type="compositionally biased region" description="Basic residues" evidence="1">
    <location>
        <begin position="404"/>
        <end position="413"/>
    </location>
</feature>
<evidence type="ECO:0000313" key="4">
    <source>
        <dbReference type="Proteomes" id="UP000245464"/>
    </source>
</evidence>
<feature type="compositionally biased region" description="Basic residues" evidence="1">
    <location>
        <begin position="133"/>
        <end position="142"/>
    </location>
</feature>
<feature type="compositionally biased region" description="Acidic residues" evidence="1">
    <location>
        <begin position="461"/>
        <end position="470"/>
    </location>
</feature>
<dbReference type="EMBL" id="NRDI02000007">
    <property type="protein sequence ID" value="KAI1514869.1"/>
    <property type="molecule type" value="Genomic_DNA"/>
</dbReference>
<comment type="caution">
    <text evidence="2">The sequence shown here is derived from an EMBL/GenBank/DDBJ whole genome shotgun (WGS) entry which is preliminary data.</text>
</comment>
<feature type="compositionally biased region" description="Polar residues" evidence="1">
    <location>
        <begin position="103"/>
        <end position="115"/>
    </location>
</feature>
<evidence type="ECO:0000313" key="5">
    <source>
        <dbReference type="Proteomes" id="UP000249757"/>
    </source>
</evidence>
<name>A0A2W1FXW4_9PLEO</name>
<gene>
    <name evidence="3" type="ORF">Ptr86124_006192</name>
    <name evidence="2" type="ORF">PtrM4_070150</name>
</gene>
<feature type="compositionally biased region" description="Polar residues" evidence="1">
    <location>
        <begin position="317"/>
        <end position="326"/>
    </location>
</feature>
<accession>A0A2W1FXW4</accession>
<proteinExistence type="predicted"/>
<reference evidence="3" key="2">
    <citation type="submission" date="2021-05" db="EMBL/GenBank/DDBJ databases">
        <authorList>
            <person name="Moolhuijzen P.M."/>
            <person name="Moffat C.S."/>
        </authorList>
    </citation>
    <scope>NUCLEOTIDE SEQUENCE</scope>
    <source>
        <strain evidence="3">86-124</strain>
    </source>
</reference>
<sequence length="555" mass="60128">MAPNGHCESGKKRARNACDEAPASWLDKHGQPEYDAYKRATIGQCLSFDAWKRSNQHTNGLSLYYKTLDILDESDSTDGDDQTVKAKVQPPKVRGQVGRPRKSASTAGNGVQRSVESAKSSSAANAEDLSPSAKKKRKARKKPLSEEIVASGSDSGEGAHEFGGTLVEAAESPITTVASGRKSSTRKAKKKPISEETISPDDEVEDPMEKTWDEIETPAKASPLPVRPAHKTPAAVPALGSPKKTHILKLSTRKTPKERTSPENIASVDGANVPAHTTTPSTDGAVNGPTITVNTDLTSTFDDEANRDTGSAAASPDTPNAATGSTRRGLRTRKPAQQRPYYHDSQLFEHVEPTNGAGQDLDSMSHNAQSRRVSATSLSRNIDDALLEAIALLEEEPEPEPTRPKHFKGKGRAWKKEGSDEDEEFSLAARKKAAKAAKLKAKGQVPKKRGRPRKSGRSEEVVEDEIEEDKDMVKRKRPPPRKSALSEEIVPDSSDDGEEEKQFEESTTPKYSPKRSYTPTGLPAWVNMADKGANKMSAFGTYDEAESVSPSRKST</sequence>
<evidence type="ECO:0000256" key="1">
    <source>
        <dbReference type="SAM" id="MobiDB-lite"/>
    </source>
</evidence>
<dbReference type="AlphaFoldDB" id="A0A2W1FXW4"/>
<evidence type="ECO:0000313" key="3">
    <source>
        <dbReference type="EMBL" id="KAI1514869.1"/>
    </source>
</evidence>
<feature type="compositionally biased region" description="Acidic residues" evidence="1">
    <location>
        <begin position="489"/>
        <end position="502"/>
    </location>
</feature>
<keyword evidence="5" id="KW-1185">Reference proteome</keyword>
<reference evidence="2 4" key="1">
    <citation type="journal article" date="2018" name="BMC Genomics">
        <title>Comparative genomics of the wheat fungal pathogen Pyrenophora tritici-repentis reveals chromosomal variations and genome plasticity.</title>
        <authorList>
            <person name="Moolhuijzen P."/>
            <person name="See P.T."/>
            <person name="Hane J.K."/>
            <person name="Shi G."/>
            <person name="Liu Z."/>
            <person name="Oliver R.P."/>
            <person name="Moffat C.S."/>
        </authorList>
    </citation>
    <scope>NUCLEOTIDE SEQUENCE [LARGE SCALE GENOMIC DNA]</scope>
    <source>
        <strain evidence="2">M4</strain>
    </source>
</reference>
<feature type="region of interest" description="Disordered" evidence="1">
    <location>
        <begin position="392"/>
        <end position="525"/>
    </location>
</feature>